<evidence type="ECO:0000313" key="4">
    <source>
        <dbReference type="EMBL" id="PQL93113.1"/>
    </source>
</evidence>
<dbReference type="Gene3D" id="2.40.170.20">
    <property type="entry name" value="TonB-dependent receptor, beta-barrel domain"/>
    <property type="match status" value="1"/>
</dbReference>
<dbReference type="SUPFAM" id="SSF49452">
    <property type="entry name" value="Starch-binding domain-like"/>
    <property type="match status" value="1"/>
</dbReference>
<evidence type="ECO:0000256" key="1">
    <source>
        <dbReference type="ARBA" id="ARBA00004442"/>
    </source>
</evidence>
<comment type="caution">
    <text evidence="4">The sequence shown here is derived from an EMBL/GenBank/DDBJ whole genome shotgun (WGS) entry which is preliminary data.</text>
</comment>
<keyword evidence="5" id="KW-1185">Reference proteome</keyword>
<evidence type="ECO:0000313" key="5">
    <source>
        <dbReference type="Proteomes" id="UP000238042"/>
    </source>
</evidence>
<dbReference type="SUPFAM" id="SSF56935">
    <property type="entry name" value="Porins"/>
    <property type="match status" value="1"/>
</dbReference>
<dbReference type="InterPro" id="IPR013784">
    <property type="entry name" value="Carb-bd-like_fold"/>
</dbReference>
<keyword evidence="2" id="KW-0472">Membrane</keyword>
<comment type="subcellular location">
    <subcellularLocation>
        <location evidence="1">Cell outer membrane</location>
    </subcellularLocation>
</comment>
<organism evidence="4 5">
    <name type="scientific">Apibacter adventoris</name>
    <dbReference type="NCBI Taxonomy" id="1679466"/>
    <lineage>
        <taxon>Bacteria</taxon>
        <taxon>Pseudomonadati</taxon>
        <taxon>Bacteroidota</taxon>
        <taxon>Flavobacteriia</taxon>
        <taxon>Flavobacteriales</taxon>
        <taxon>Weeksellaceae</taxon>
        <taxon>Apibacter</taxon>
    </lineage>
</organism>
<evidence type="ECO:0000256" key="3">
    <source>
        <dbReference type="ARBA" id="ARBA00023237"/>
    </source>
</evidence>
<name>A0A2S8ADT5_9FLAO</name>
<dbReference type="InterPro" id="IPR036942">
    <property type="entry name" value="Beta-barrel_TonB_sf"/>
</dbReference>
<dbReference type="AlphaFoldDB" id="A0A2S8ADT5"/>
<sequence length="909" mass="103486">MVFGYLKGLDDKPLNRATISLGEDRMLHTESDQVGYFQFKDVSAGTYLIIVNKSGYIPTTFTFVVSSNELKKDLGEIKLEYSPSQMNAGIITLTDDELSTDEGSSLGQTGIGLLQSSKDVFSNTAAFELGAYWFKVRGIDNRYNNIMFNGIPMAKNQTGRPEFKNWGGLNNVIRSPYELAENNTVSDYSFSDLGGTTYYDTRASNYRKGLNLSYSFGNRTYQHRVMATYSTGMLSSGWAFTFSGSRRWMDEGVIDGTYNDSYAYFASIEKKLSDKHRINFTAFGTPSRKAGSSPNTQEVYDLRGKNYNSYWGWQDGDKRNERVKRIFEPIFMLTHYWNINNKTKLTTTASYQFGYNKSSRLNRYQAENPSPTYYKNLPSYWLAKGNASESSALINSWLNNDLSVTQINWESLYNANRSAPFYLDPYSNQEGRRASYFLVDDVTKDKTFNAATHLQTQFTDNWKFYVNVNYQNLVSDNYREVNDLLGADFVLNKTSFLKGDGSANSIDDYNILKPGSVARKGDKTEYNYKFYRQELTTNFSTRININRWQVSTSLLVGWNESYREGKYMHGLYANNSYGKSEKENFIEVGLRSGITYKINGRNFIIVNTSYFESSPALNDIFPNARLNNDISPNITKQKINANDITYTLRSPSVKGRLTGYYTKIKDATEVSRYYAQGVGLDGGNDAFISEVLTGIEKDFLGTEFGIEWNITSTLVLSGIASIGQYTYKNNPNLYVFSDLSSSIKDYGKSYLKDYKLAGTPQKGYSLGLKYNSPKYWWVGVSGNFLQDNYTNVSGLSRTMNFILSDVNDPGSVYPGVTEESIRKLLKQKQYQDVFMLNANIGKSFRLGKYSMGISASVNNILNERGYVTNSFEQGRNANYEDMVSQPYFANSKLFYDRGRSYFFNVYLRF</sequence>
<keyword evidence="3" id="KW-0998">Cell outer membrane</keyword>
<accession>A0A2S8ADT5</accession>
<dbReference type="GO" id="GO:0009279">
    <property type="term" value="C:cell outer membrane"/>
    <property type="evidence" value="ECO:0007669"/>
    <property type="project" value="UniProtKB-SubCell"/>
</dbReference>
<evidence type="ECO:0000256" key="2">
    <source>
        <dbReference type="ARBA" id="ARBA00023136"/>
    </source>
</evidence>
<dbReference type="GO" id="GO:0030246">
    <property type="term" value="F:carbohydrate binding"/>
    <property type="evidence" value="ECO:0007669"/>
    <property type="project" value="InterPro"/>
</dbReference>
<dbReference type="EMBL" id="PSZM01000036">
    <property type="protein sequence ID" value="PQL93113.1"/>
    <property type="molecule type" value="Genomic_DNA"/>
</dbReference>
<evidence type="ECO:0008006" key="6">
    <source>
        <dbReference type="Google" id="ProtNLM"/>
    </source>
</evidence>
<proteinExistence type="predicted"/>
<protein>
    <recommendedName>
        <fullName evidence="6">TonB-dependent receptor</fullName>
    </recommendedName>
</protein>
<reference evidence="4 5" key="1">
    <citation type="submission" date="2018-02" db="EMBL/GenBank/DDBJ databases">
        <title>Genome sequences of Apibacter spp., gut symbionts of Asian honey bees.</title>
        <authorList>
            <person name="Kwong W.K."/>
            <person name="Steele M.I."/>
            <person name="Moran N.A."/>
        </authorList>
    </citation>
    <scope>NUCLEOTIDE SEQUENCE [LARGE SCALE GENOMIC DNA]</scope>
    <source>
        <strain evidence="5">wkB301</strain>
    </source>
</reference>
<dbReference type="Gene3D" id="2.60.40.1120">
    <property type="entry name" value="Carboxypeptidase-like, regulatory domain"/>
    <property type="match status" value="1"/>
</dbReference>
<gene>
    <name evidence="4" type="ORF">C4S77_05490</name>
</gene>
<dbReference type="Proteomes" id="UP000238042">
    <property type="component" value="Unassembled WGS sequence"/>
</dbReference>